<dbReference type="InterPro" id="IPR053136">
    <property type="entry name" value="UTP_pyrophosphatase-like"/>
</dbReference>
<dbReference type="EMBL" id="JNHN01000160">
    <property type="protein sequence ID" value="KDS52270.1"/>
    <property type="molecule type" value="Genomic_DNA"/>
</dbReference>
<evidence type="ECO:0000313" key="3">
    <source>
        <dbReference type="Proteomes" id="UP000028013"/>
    </source>
</evidence>
<dbReference type="InterPro" id="IPR002725">
    <property type="entry name" value="YgjP-like_metallopeptidase"/>
</dbReference>
<evidence type="ECO:0000313" key="2">
    <source>
        <dbReference type="EMBL" id="KDS52270.1"/>
    </source>
</evidence>
<gene>
    <name evidence="2" type="ORF">M094_0132</name>
</gene>
<protein>
    <recommendedName>
        <fullName evidence="1">YgjP-like metallopeptidase domain-containing protein</fullName>
    </recommendedName>
</protein>
<dbReference type="Gene3D" id="3.30.2010.10">
    <property type="entry name" value="Metalloproteases ('zincins'), catalytic domain"/>
    <property type="match status" value="1"/>
</dbReference>
<name>A0A078S6P8_BACUN</name>
<reference evidence="2 3" key="1">
    <citation type="submission" date="2014-04" db="EMBL/GenBank/DDBJ databases">
        <authorList>
            <person name="Sears C."/>
            <person name="Carroll K."/>
            <person name="Sack B.R."/>
            <person name="Qadri F."/>
            <person name="Myers L.L."/>
            <person name="Chung G.-T."/>
            <person name="Escheverria P."/>
            <person name="Fraser C.M."/>
            <person name="Sadzewicz L."/>
            <person name="Shefchek K.A."/>
            <person name="Tallon L."/>
            <person name="Das S.P."/>
            <person name="Daugherty S."/>
            <person name="Mongodin E.F."/>
        </authorList>
    </citation>
    <scope>NUCLEOTIDE SEQUENCE [LARGE SCALE GENOMIC DNA]</scope>
    <source>
        <strain evidence="2 3">3978 T3 ii</strain>
    </source>
</reference>
<evidence type="ECO:0000259" key="1">
    <source>
        <dbReference type="Pfam" id="PF01863"/>
    </source>
</evidence>
<comment type="caution">
    <text evidence="2">The sequence shown here is derived from an EMBL/GenBank/DDBJ whole genome shotgun (WGS) entry which is preliminary data.</text>
</comment>
<feature type="domain" description="YgjP-like metallopeptidase" evidence="1">
    <location>
        <begin position="24"/>
        <end position="229"/>
    </location>
</feature>
<dbReference type="PANTHER" id="PTHR30399">
    <property type="entry name" value="UNCHARACTERIZED PROTEIN YGJP"/>
    <property type="match status" value="1"/>
</dbReference>
<dbReference type="PANTHER" id="PTHR30399:SF1">
    <property type="entry name" value="UTP PYROPHOSPHATASE"/>
    <property type="match status" value="1"/>
</dbReference>
<dbReference type="CDD" id="cd07344">
    <property type="entry name" value="M48_yhfN_like"/>
    <property type="match status" value="1"/>
</dbReference>
<dbReference type="RefSeq" id="WP_035447697.1">
    <property type="nucleotide sequence ID" value="NZ_JNHN01000160.1"/>
</dbReference>
<dbReference type="PATRIC" id="fig|1339349.3.peg.1418"/>
<dbReference type="Proteomes" id="UP000028013">
    <property type="component" value="Unassembled WGS sequence"/>
</dbReference>
<sequence length="236" mass="27506">MTVNRIIEDKELGPLFVRVNARARRLTFRTKEDGIYVTVPPRTSLAEIENAIEQLRPRLKAAIQKQVRKLIDLDYRIDTEFFKLTLVSGQRERFLSRSELGEMQIICPPDADFSDEKLQAWLRNVIEEALRRNAKIVLPPRLYMLSMQHNLPYKSVKINSSSGRWGSCSAQGNINLSYYLVLLPKHLIDYVLLHELAHTREMNHGERFWDLLDRMTDGKAQALRAELRKYQTKING</sequence>
<dbReference type="Pfam" id="PF01863">
    <property type="entry name" value="YgjP-like"/>
    <property type="match status" value="1"/>
</dbReference>
<organism evidence="2 3">
    <name type="scientific">Bacteroides uniformis str. 3978 T3 ii</name>
    <dbReference type="NCBI Taxonomy" id="1339349"/>
    <lineage>
        <taxon>Bacteria</taxon>
        <taxon>Pseudomonadati</taxon>
        <taxon>Bacteroidota</taxon>
        <taxon>Bacteroidia</taxon>
        <taxon>Bacteroidales</taxon>
        <taxon>Bacteroidaceae</taxon>
        <taxon>Bacteroides</taxon>
    </lineage>
</organism>
<proteinExistence type="predicted"/>
<dbReference type="AlphaFoldDB" id="A0A078S6P8"/>
<accession>A0A078S6P8</accession>